<dbReference type="InterPro" id="IPR000639">
    <property type="entry name" value="Epox_hydrolase-like"/>
</dbReference>
<dbReference type="PRINTS" id="PR00412">
    <property type="entry name" value="EPOXHYDRLASE"/>
</dbReference>
<proteinExistence type="predicted"/>
<dbReference type="Pfam" id="PF00561">
    <property type="entry name" value="Abhydrolase_1"/>
    <property type="match status" value="1"/>
</dbReference>
<dbReference type="Proteomes" id="UP000677016">
    <property type="component" value="Unassembled WGS sequence"/>
</dbReference>
<dbReference type="GO" id="GO:0016787">
    <property type="term" value="F:hydrolase activity"/>
    <property type="evidence" value="ECO:0007669"/>
    <property type="project" value="UniProtKB-KW"/>
</dbReference>
<evidence type="ECO:0000256" key="1">
    <source>
        <dbReference type="ARBA" id="ARBA00022801"/>
    </source>
</evidence>
<sequence>MPGAAVHDVPTSGGTVHVAVAGSGSPVLLLHGYPQTHEMWHRVAPALAEEHTVVAADLRGYGDSTAPAAQPDHATFSKRASAADLLEAMATLGHDRFAVVGHDRGARVAHRLVHDRPDVVTRMAVLDIAPTLHMVEHADARFATGYYHWFFLAQPDGLPERLVGADPEGFLRETLRRWSAPGARFDEDAVTAYVRAFSRPEVLHASCEDYRAGLGVDLEHDRASRDRRVEVPLLVLWGADGFVARTYDVLDVWRGYAADVRGHAVPGGHFCPEEAPDEVLAALLPFLAEGVS</sequence>
<keyword evidence="4" id="KW-1185">Reference proteome</keyword>
<gene>
    <name evidence="3" type="ORF">KC207_15185</name>
</gene>
<evidence type="ECO:0000313" key="3">
    <source>
        <dbReference type="EMBL" id="MBR7744639.1"/>
    </source>
</evidence>
<comment type="caution">
    <text evidence="3">The sequence shown here is derived from an EMBL/GenBank/DDBJ whole genome shotgun (WGS) entry which is preliminary data.</text>
</comment>
<keyword evidence="1 3" id="KW-0378">Hydrolase</keyword>
<reference evidence="3" key="1">
    <citation type="submission" date="2021-04" db="EMBL/GenBank/DDBJ databases">
        <title>Phycicoccus avicenniae sp. nov., a novel endophytic actinomycetes isolated from branch of Avicennia mariana.</title>
        <authorList>
            <person name="Tuo L."/>
        </authorList>
    </citation>
    <scope>NUCLEOTIDE SEQUENCE</scope>
    <source>
        <strain evidence="3">BSK3Z-2</strain>
    </source>
</reference>
<dbReference type="InterPro" id="IPR000073">
    <property type="entry name" value="AB_hydrolase_1"/>
</dbReference>
<dbReference type="InterPro" id="IPR029058">
    <property type="entry name" value="AB_hydrolase_fold"/>
</dbReference>
<accession>A0A941D9L7</accession>
<evidence type="ECO:0000259" key="2">
    <source>
        <dbReference type="Pfam" id="PF00561"/>
    </source>
</evidence>
<evidence type="ECO:0000313" key="4">
    <source>
        <dbReference type="Proteomes" id="UP000677016"/>
    </source>
</evidence>
<feature type="domain" description="AB hydrolase-1" evidence="2">
    <location>
        <begin position="26"/>
        <end position="274"/>
    </location>
</feature>
<dbReference type="Gene3D" id="3.40.50.1820">
    <property type="entry name" value="alpha/beta hydrolase"/>
    <property type="match status" value="1"/>
</dbReference>
<dbReference type="PANTHER" id="PTHR43329">
    <property type="entry name" value="EPOXIDE HYDROLASE"/>
    <property type="match status" value="1"/>
</dbReference>
<dbReference type="SUPFAM" id="SSF53474">
    <property type="entry name" value="alpha/beta-Hydrolases"/>
    <property type="match status" value="1"/>
</dbReference>
<dbReference type="EMBL" id="JAGSNF010000022">
    <property type="protein sequence ID" value="MBR7744639.1"/>
    <property type="molecule type" value="Genomic_DNA"/>
</dbReference>
<name>A0A941D9L7_9MICO</name>
<dbReference type="AlphaFoldDB" id="A0A941D9L7"/>
<protein>
    <submittedName>
        <fullName evidence="3">Alpha/beta hydrolase</fullName>
    </submittedName>
</protein>
<organism evidence="3 4">
    <name type="scientific">Phycicoccus avicenniae</name>
    <dbReference type="NCBI Taxonomy" id="2828860"/>
    <lineage>
        <taxon>Bacteria</taxon>
        <taxon>Bacillati</taxon>
        <taxon>Actinomycetota</taxon>
        <taxon>Actinomycetes</taxon>
        <taxon>Micrococcales</taxon>
        <taxon>Intrasporangiaceae</taxon>
        <taxon>Phycicoccus</taxon>
    </lineage>
</organism>